<evidence type="ECO:0000313" key="2">
    <source>
        <dbReference type="EMBL" id="KIY49815.1"/>
    </source>
</evidence>
<reference evidence="2 3" key="1">
    <citation type="journal article" date="2015" name="Fungal Genet. Biol.">
        <title>Evolution of novel wood decay mechanisms in Agaricales revealed by the genome sequences of Fistulina hepatica and Cylindrobasidium torrendii.</title>
        <authorList>
            <person name="Floudas D."/>
            <person name="Held B.W."/>
            <person name="Riley R."/>
            <person name="Nagy L.G."/>
            <person name="Koehler G."/>
            <person name="Ransdell A.S."/>
            <person name="Younus H."/>
            <person name="Chow J."/>
            <person name="Chiniquy J."/>
            <person name="Lipzen A."/>
            <person name="Tritt A."/>
            <person name="Sun H."/>
            <person name="Haridas S."/>
            <person name="LaButti K."/>
            <person name="Ohm R.A."/>
            <person name="Kues U."/>
            <person name="Blanchette R.A."/>
            <person name="Grigoriev I.V."/>
            <person name="Minto R.E."/>
            <person name="Hibbett D.S."/>
        </authorList>
    </citation>
    <scope>NUCLEOTIDE SEQUENCE [LARGE SCALE GENOMIC DNA]</scope>
    <source>
        <strain evidence="2 3">ATCC 64428</strain>
    </source>
</reference>
<name>A0A0D7AHM5_9AGAR</name>
<organism evidence="2 3">
    <name type="scientific">Fistulina hepatica ATCC 64428</name>
    <dbReference type="NCBI Taxonomy" id="1128425"/>
    <lineage>
        <taxon>Eukaryota</taxon>
        <taxon>Fungi</taxon>
        <taxon>Dikarya</taxon>
        <taxon>Basidiomycota</taxon>
        <taxon>Agaricomycotina</taxon>
        <taxon>Agaricomycetes</taxon>
        <taxon>Agaricomycetidae</taxon>
        <taxon>Agaricales</taxon>
        <taxon>Fistulinaceae</taxon>
        <taxon>Fistulina</taxon>
    </lineage>
</organism>
<evidence type="ECO:0000256" key="1">
    <source>
        <dbReference type="SAM" id="MobiDB-lite"/>
    </source>
</evidence>
<sequence length="188" mass="20947">PTIYDPGSGPRVRDMRAFLASPYFPQPPAPDAEFAAKEVLEMLCTILPDEMAMVLWYNKSRASSRVCPACKRIYHLGDALRDPMMREEDSSDDDEEDPSHSLRREQEISGLCSPICFCLAALNYPGAIKPAWGRYAEDMDEQTWAILNGPGIRQAPSEETAALSMLVRMTRLHDLGLAQLCLGEDDVP</sequence>
<evidence type="ECO:0000313" key="3">
    <source>
        <dbReference type="Proteomes" id="UP000054144"/>
    </source>
</evidence>
<dbReference type="Proteomes" id="UP000054144">
    <property type="component" value="Unassembled WGS sequence"/>
</dbReference>
<accession>A0A0D7AHM5</accession>
<dbReference type="OrthoDB" id="3153997at2759"/>
<dbReference type="EMBL" id="KN881721">
    <property type="protein sequence ID" value="KIY49815.1"/>
    <property type="molecule type" value="Genomic_DNA"/>
</dbReference>
<protein>
    <submittedName>
        <fullName evidence="2">Uncharacterized protein</fullName>
    </submittedName>
</protein>
<dbReference type="AlphaFoldDB" id="A0A0D7AHM5"/>
<keyword evidence="3" id="KW-1185">Reference proteome</keyword>
<feature type="non-terminal residue" evidence="2">
    <location>
        <position position="1"/>
    </location>
</feature>
<gene>
    <name evidence="2" type="ORF">FISHEDRAFT_40387</name>
</gene>
<feature type="region of interest" description="Disordered" evidence="1">
    <location>
        <begin position="83"/>
        <end position="104"/>
    </location>
</feature>
<proteinExistence type="predicted"/>